<gene>
    <name evidence="2" type="ORF">BD289DRAFT_189620</name>
</gene>
<feature type="compositionally biased region" description="Low complexity" evidence="1">
    <location>
        <begin position="72"/>
        <end position="87"/>
    </location>
</feature>
<reference evidence="2 3" key="1">
    <citation type="journal article" date="2018" name="Mycol. Prog.">
        <title>Coniella lustricola, a new species from submerged detritus.</title>
        <authorList>
            <person name="Raudabaugh D.B."/>
            <person name="Iturriaga T."/>
            <person name="Carver A."/>
            <person name="Mondo S."/>
            <person name="Pangilinan J."/>
            <person name="Lipzen A."/>
            <person name="He G."/>
            <person name="Amirebrahimi M."/>
            <person name="Grigoriev I.V."/>
            <person name="Miller A.N."/>
        </authorList>
    </citation>
    <scope>NUCLEOTIDE SEQUENCE [LARGE SCALE GENOMIC DNA]</scope>
    <source>
        <strain evidence="2 3">B22-T-1</strain>
    </source>
</reference>
<feature type="region of interest" description="Disordered" evidence="1">
    <location>
        <begin position="65"/>
        <end position="97"/>
    </location>
</feature>
<dbReference type="InParanoid" id="A0A2T3AD10"/>
<accession>A0A2T3AD10</accession>
<name>A0A2T3AD10_9PEZI</name>
<evidence type="ECO:0000313" key="3">
    <source>
        <dbReference type="Proteomes" id="UP000241462"/>
    </source>
</evidence>
<sequence>MGGWEVGIRQLVMLFGQKTSTLGWWQVGRVGGWEGQQVGDPLGQWPPSLLLPFCHCGKGPSVKVGTLRPHGSPASSASSASVASQPSRPRYLLRQRE</sequence>
<organism evidence="2 3">
    <name type="scientific">Coniella lustricola</name>
    <dbReference type="NCBI Taxonomy" id="2025994"/>
    <lineage>
        <taxon>Eukaryota</taxon>
        <taxon>Fungi</taxon>
        <taxon>Dikarya</taxon>
        <taxon>Ascomycota</taxon>
        <taxon>Pezizomycotina</taxon>
        <taxon>Sordariomycetes</taxon>
        <taxon>Sordariomycetidae</taxon>
        <taxon>Diaporthales</taxon>
        <taxon>Schizoparmaceae</taxon>
        <taxon>Coniella</taxon>
    </lineage>
</organism>
<proteinExistence type="predicted"/>
<keyword evidence="3" id="KW-1185">Reference proteome</keyword>
<evidence type="ECO:0000313" key="2">
    <source>
        <dbReference type="EMBL" id="PSR92099.1"/>
    </source>
</evidence>
<protein>
    <submittedName>
        <fullName evidence="2">Uncharacterized protein</fullName>
    </submittedName>
</protein>
<dbReference type="EMBL" id="KZ678410">
    <property type="protein sequence ID" value="PSR92099.1"/>
    <property type="molecule type" value="Genomic_DNA"/>
</dbReference>
<dbReference type="Proteomes" id="UP000241462">
    <property type="component" value="Unassembled WGS sequence"/>
</dbReference>
<dbReference type="AlphaFoldDB" id="A0A2T3AD10"/>
<evidence type="ECO:0000256" key="1">
    <source>
        <dbReference type="SAM" id="MobiDB-lite"/>
    </source>
</evidence>